<dbReference type="GO" id="GO:2001059">
    <property type="term" value="P:D-tagatose 6-phosphate catabolic process"/>
    <property type="evidence" value="ECO:0007669"/>
    <property type="project" value="UniProtKB-UniPathway"/>
</dbReference>
<feature type="binding site" evidence="12">
    <location>
        <position position="278"/>
    </location>
    <ligand>
        <name>ATP</name>
        <dbReference type="ChEBI" id="CHEBI:30616"/>
    </ligand>
</feature>
<evidence type="ECO:0000256" key="6">
    <source>
        <dbReference type="ARBA" id="ARBA00022741"/>
    </source>
</evidence>
<feature type="binding site" evidence="12">
    <location>
        <position position="289"/>
    </location>
    <ligand>
        <name>K(+)</name>
        <dbReference type="ChEBI" id="CHEBI:29103"/>
    </ligand>
</feature>
<feature type="binding site" evidence="12">
    <location>
        <begin position="221"/>
        <end position="226"/>
    </location>
    <ligand>
        <name>ATP</name>
        <dbReference type="ChEBI" id="CHEBI:30616"/>
    </ligand>
</feature>
<feature type="binding site" evidence="12">
    <location>
        <begin position="253"/>
        <end position="254"/>
    </location>
    <ligand>
        <name>ATP</name>
        <dbReference type="ChEBI" id="CHEBI:30616"/>
    </ligand>
</feature>
<protein>
    <recommendedName>
        <fullName evidence="3 12">Ribokinase</fullName>
        <shortName evidence="12">RK</shortName>
        <ecNumber evidence="2 12">2.7.1.15</ecNumber>
    </recommendedName>
</protein>
<evidence type="ECO:0000313" key="15">
    <source>
        <dbReference type="EMBL" id="ACL77515.1"/>
    </source>
</evidence>
<comment type="caution">
    <text evidence="12">Lacks conserved residue(s) required for the propagation of feature annotation.</text>
</comment>
<evidence type="ECO:0000256" key="8">
    <source>
        <dbReference type="ARBA" id="ARBA00022840"/>
    </source>
</evidence>
<dbReference type="UniPathway" id="UPA00704">
    <property type="reaction ID" value="UER00715"/>
</dbReference>
<keyword evidence="8 12" id="KW-0067">ATP-binding</keyword>
<keyword evidence="16" id="KW-1185">Reference proteome</keyword>
<feature type="binding site" evidence="12">
    <location>
        <position position="141"/>
    </location>
    <ligand>
        <name>substrate</name>
    </ligand>
</feature>
<dbReference type="InterPro" id="IPR011877">
    <property type="entry name" value="Ribokinase"/>
</dbReference>
<keyword evidence="4 12" id="KW-0808">Transferase</keyword>
<comment type="similarity">
    <text evidence="12">Belongs to the carbohydrate kinase PfkB family. Ribokinase subfamily.</text>
</comment>
<dbReference type="EMBL" id="CP001348">
    <property type="protein sequence ID" value="ACL77515.1"/>
    <property type="molecule type" value="Genomic_DNA"/>
</dbReference>
<feature type="binding site" evidence="12">
    <location>
        <position position="293"/>
    </location>
    <ligand>
        <name>K(+)</name>
        <dbReference type="ChEBI" id="CHEBI:29103"/>
    </ligand>
</feature>
<evidence type="ECO:0000256" key="1">
    <source>
        <dbReference type="ARBA" id="ARBA00005380"/>
    </source>
</evidence>
<evidence type="ECO:0000256" key="2">
    <source>
        <dbReference type="ARBA" id="ARBA00012035"/>
    </source>
</evidence>
<comment type="pathway">
    <text evidence="12">Carbohydrate metabolism; D-ribose degradation; D-ribose 5-phosphate from beta-D-ribopyranose: step 2/2.</text>
</comment>
<dbReference type="InterPro" id="IPR002173">
    <property type="entry name" value="Carboh/pur_kinase_PfkB_CS"/>
</dbReference>
<dbReference type="PANTHER" id="PTHR10584">
    <property type="entry name" value="SUGAR KINASE"/>
    <property type="match status" value="1"/>
</dbReference>
<reference evidence="15 16" key="1">
    <citation type="submission" date="2009-01" db="EMBL/GenBank/DDBJ databases">
        <title>Complete sequence of Clostridium cellulolyticum H10.</title>
        <authorList>
            <consortium name="US DOE Joint Genome Institute"/>
            <person name="Lucas S."/>
            <person name="Copeland A."/>
            <person name="Lapidus A."/>
            <person name="Glavina del Rio T."/>
            <person name="Dalin E."/>
            <person name="Tice H."/>
            <person name="Bruce D."/>
            <person name="Goodwin L."/>
            <person name="Pitluck S."/>
            <person name="Chertkov O."/>
            <person name="Saunders E."/>
            <person name="Brettin T."/>
            <person name="Detter J.C."/>
            <person name="Han C."/>
            <person name="Larimer F."/>
            <person name="Land M."/>
            <person name="Hauser L."/>
            <person name="Kyrpides N."/>
            <person name="Ivanova N."/>
            <person name="Zhou J."/>
            <person name="Richardson P."/>
        </authorList>
    </citation>
    <scope>NUCLEOTIDE SEQUENCE [LARGE SCALE GENOMIC DNA]</scope>
    <source>
        <strain evidence="16">ATCC 35319 / DSM 5812 / JCM 6584 / H10</strain>
    </source>
</reference>
<dbReference type="EC" id="2.7.1.15" evidence="2 12"/>
<dbReference type="GO" id="GO:0019303">
    <property type="term" value="P:D-ribose catabolic process"/>
    <property type="evidence" value="ECO:0007669"/>
    <property type="project" value="UniProtKB-UniRule"/>
</dbReference>
<comment type="function">
    <text evidence="12">Catalyzes the phosphorylation of ribose at O-5 in a reaction requiring ATP and magnesium. The resulting D-ribose-5-phosphate can then be used either for sythesis of nucleotides, histidine, and tryptophan, or as a component of the pentose phosphate pathway.</text>
</comment>
<comment type="activity regulation">
    <text evidence="12">Activated by a monovalent cation that binds near, but not in, the active site. The most likely occupant of the site in vivo is potassium. Ion binding induces a conformational change that may alter substrate affinity.</text>
</comment>
<dbReference type="HAMAP" id="MF_01987">
    <property type="entry name" value="Ribokinase"/>
    <property type="match status" value="1"/>
</dbReference>
<gene>
    <name evidence="12" type="primary">rbsK</name>
    <name evidence="15" type="ordered locus">Ccel_3225</name>
</gene>
<accession>B8I0V9</accession>
<dbReference type="PRINTS" id="PR00990">
    <property type="entry name" value="RIBOKINASE"/>
</dbReference>
<dbReference type="UniPathway" id="UPA00916">
    <property type="reaction ID" value="UER00889"/>
</dbReference>
<dbReference type="KEGG" id="cce:Ccel_3225"/>
<keyword evidence="9 12" id="KW-0460">Magnesium</keyword>
<dbReference type="InterPro" id="IPR011611">
    <property type="entry name" value="PfkB_dom"/>
</dbReference>
<keyword evidence="6 12" id="KW-0547">Nucleotide-binding</keyword>
<comment type="subunit">
    <text evidence="12">Homodimer.</text>
</comment>
<dbReference type="AlphaFoldDB" id="B8I0V9"/>
<keyword evidence="12" id="KW-0963">Cytoplasm</keyword>
<feature type="binding site" evidence="12">
    <location>
        <position position="284"/>
    </location>
    <ligand>
        <name>K(+)</name>
        <dbReference type="ChEBI" id="CHEBI:29103"/>
    </ligand>
</feature>
<comment type="catalytic activity">
    <reaction evidence="13">
        <text>D-tagatofuranose 6-phosphate + ATP = D-tagatofuranose 1,6-bisphosphate + ADP + H(+)</text>
        <dbReference type="Rhea" id="RHEA:12420"/>
        <dbReference type="ChEBI" id="CHEBI:15378"/>
        <dbReference type="ChEBI" id="CHEBI:30616"/>
        <dbReference type="ChEBI" id="CHEBI:58694"/>
        <dbReference type="ChEBI" id="CHEBI:58695"/>
        <dbReference type="ChEBI" id="CHEBI:456216"/>
        <dbReference type="EC" id="2.7.1.144"/>
    </reaction>
</comment>
<dbReference type="Proteomes" id="UP000001349">
    <property type="component" value="Chromosome"/>
</dbReference>
<dbReference type="SUPFAM" id="SSF53613">
    <property type="entry name" value="Ribokinase-like"/>
    <property type="match status" value="1"/>
</dbReference>
<dbReference type="GO" id="GO:0009024">
    <property type="term" value="F:tagatose-6-phosphate kinase activity"/>
    <property type="evidence" value="ECO:0007669"/>
    <property type="project" value="UniProtKB-EC"/>
</dbReference>
<evidence type="ECO:0000256" key="9">
    <source>
        <dbReference type="ARBA" id="ARBA00022842"/>
    </source>
</evidence>
<dbReference type="CDD" id="cd01174">
    <property type="entry name" value="ribokinase"/>
    <property type="match status" value="1"/>
</dbReference>
<dbReference type="GO" id="GO:0005988">
    <property type="term" value="P:lactose metabolic process"/>
    <property type="evidence" value="ECO:0007669"/>
    <property type="project" value="UniProtKB-KW"/>
</dbReference>
<comment type="pathway">
    <text evidence="13">Carbohydrate metabolism; D-tagatose 6-phosphate degradation; D-glyceraldehyde 3-phosphate and glycerone phosphate from D-tagatose 6-phosphate: step 1/2.</text>
</comment>
<dbReference type="GO" id="GO:0005524">
    <property type="term" value="F:ATP binding"/>
    <property type="evidence" value="ECO:0007669"/>
    <property type="project" value="UniProtKB-UniRule"/>
</dbReference>
<feature type="binding site" evidence="12">
    <location>
        <begin position="40"/>
        <end position="44"/>
    </location>
    <ligand>
        <name>substrate</name>
    </ligand>
</feature>
<comment type="similarity">
    <text evidence="1">Belongs to the carbohydrate kinase pfkB family.</text>
</comment>
<comment type="catalytic activity">
    <reaction evidence="12">
        <text>D-ribose + ATP = D-ribose 5-phosphate + ADP + H(+)</text>
        <dbReference type="Rhea" id="RHEA:13697"/>
        <dbReference type="ChEBI" id="CHEBI:15378"/>
        <dbReference type="ChEBI" id="CHEBI:30616"/>
        <dbReference type="ChEBI" id="CHEBI:47013"/>
        <dbReference type="ChEBI" id="CHEBI:78346"/>
        <dbReference type="ChEBI" id="CHEBI:456216"/>
        <dbReference type="EC" id="2.7.1.15"/>
    </reaction>
</comment>
<comment type="cofactor">
    <cofactor evidence="12">
        <name>Mg(2+)</name>
        <dbReference type="ChEBI" id="CHEBI:18420"/>
    </cofactor>
    <text evidence="12">Requires a divalent cation, most likely magnesium in vivo, as an electrophilic catalyst to aid phosphoryl group transfer. It is the chelate of the metal and the nucleotide that is the actual substrate.</text>
</comment>
<feature type="domain" description="Carbohydrate kinase PfkB" evidence="14">
    <location>
        <begin position="3"/>
        <end position="296"/>
    </location>
</feature>
<dbReference type="PIRSF" id="PIRSF000535">
    <property type="entry name" value="1PFK/6PFK/LacC"/>
    <property type="match status" value="1"/>
</dbReference>
<evidence type="ECO:0000256" key="4">
    <source>
        <dbReference type="ARBA" id="ARBA00022679"/>
    </source>
</evidence>
<dbReference type="NCBIfam" id="TIGR02152">
    <property type="entry name" value="D_ribokin_bact"/>
    <property type="match status" value="1"/>
</dbReference>
<dbReference type="PANTHER" id="PTHR10584:SF166">
    <property type="entry name" value="RIBOKINASE"/>
    <property type="match status" value="1"/>
</dbReference>
<name>B8I0V9_RUMCH</name>
<feature type="binding site" evidence="12">
    <location>
        <position position="186"/>
    </location>
    <ligand>
        <name>ATP</name>
        <dbReference type="ChEBI" id="CHEBI:30616"/>
    </ligand>
</feature>
<comment type="similarity">
    <text evidence="13">Belongs to the carbohydrate kinase PfkB family. LacC subfamily.</text>
</comment>
<dbReference type="GO" id="GO:0005829">
    <property type="term" value="C:cytosol"/>
    <property type="evidence" value="ECO:0007669"/>
    <property type="project" value="TreeGrafter"/>
</dbReference>
<keyword evidence="11 12" id="KW-0119">Carbohydrate metabolism</keyword>
<organism evidence="15 16">
    <name type="scientific">Ruminiclostridium cellulolyticum (strain ATCC 35319 / DSM 5812 / JCM 6584 / H10)</name>
    <name type="common">Clostridium cellulolyticum</name>
    <dbReference type="NCBI Taxonomy" id="394503"/>
    <lineage>
        <taxon>Bacteria</taxon>
        <taxon>Bacillati</taxon>
        <taxon>Bacillota</taxon>
        <taxon>Clostridia</taxon>
        <taxon>Eubacteriales</taxon>
        <taxon>Oscillospiraceae</taxon>
        <taxon>Ruminiclostridium</taxon>
    </lineage>
</organism>
<evidence type="ECO:0000256" key="11">
    <source>
        <dbReference type="ARBA" id="ARBA00023277"/>
    </source>
</evidence>
<dbReference type="InterPro" id="IPR017583">
    <property type="entry name" value="Tagatose/fructose_Pkinase"/>
</dbReference>
<evidence type="ECO:0000256" key="12">
    <source>
        <dbReference type="HAMAP-Rule" id="MF_01987"/>
    </source>
</evidence>
<evidence type="ECO:0000256" key="10">
    <source>
        <dbReference type="ARBA" id="ARBA00022958"/>
    </source>
</evidence>
<evidence type="ECO:0000256" key="5">
    <source>
        <dbReference type="ARBA" id="ARBA00022723"/>
    </source>
</evidence>
<feature type="active site" description="Proton acceptor" evidence="12">
    <location>
        <position position="254"/>
    </location>
</feature>
<comment type="subcellular location">
    <subcellularLocation>
        <location evidence="12">Cytoplasm</location>
    </subcellularLocation>
</comment>
<sequence>MMGKILVIGSLNMDLVVNVKHMPQIGETLLADRLEFIPGGKGANQAYALGKLGADVTMLGAVGNDSYGDIQIDGLKAVGVDTTHIARINGVNTGIALINVNEHGDNSIIVVQGANKYVSKEYIDRNLKVIEESDIVIFQLEIPIETVTYAAKKAKELGKTVILDPAPAPDDLPAELLSNVDIIKPNETELVKLTGIEEVDSCISKAVDSIKKQGVKTVIVTLGGKGSFVSAQNDVIKYISTQDVKVIDTTAAGDSFIASMALYLSKGKDIISAVEFANNVASISVTRKGAQSSMPSMEEVEKYISEMGSAK</sequence>
<dbReference type="GO" id="GO:0046872">
    <property type="term" value="F:metal ion binding"/>
    <property type="evidence" value="ECO:0007669"/>
    <property type="project" value="UniProtKB-KW"/>
</dbReference>
<keyword evidence="7 12" id="KW-0418">Kinase</keyword>
<dbReference type="GO" id="GO:0004747">
    <property type="term" value="F:ribokinase activity"/>
    <property type="evidence" value="ECO:0007669"/>
    <property type="project" value="UniProtKB-UniRule"/>
</dbReference>
<dbReference type="RefSeq" id="WP_015926573.1">
    <property type="nucleotide sequence ID" value="NC_011898.1"/>
</dbReference>
<dbReference type="InterPro" id="IPR029056">
    <property type="entry name" value="Ribokinase-like"/>
</dbReference>
<dbReference type="eggNOG" id="COG0524">
    <property type="taxonomic scope" value="Bacteria"/>
</dbReference>
<dbReference type="Gene3D" id="3.40.1190.20">
    <property type="match status" value="1"/>
</dbReference>
<dbReference type="HOGENOM" id="CLU_027634_2_0_9"/>
<keyword evidence="13" id="KW-0423">Lactose metabolism</keyword>
<dbReference type="PROSITE" id="PS00583">
    <property type="entry name" value="PFKB_KINASES_1"/>
    <property type="match status" value="1"/>
</dbReference>
<dbReference type="STRING" id="394503.Ccel_3225"/>
<keyword evidence="10 12" id="KW-0630">Potassium</keyword>
<proteinExistence type="inferred from homology"/>
<feature type="binding site" evidence="12">
    <location>
        <begin position="12"/>
        <end position="14"/>
    </location>
    <ligand>
        <name>substrate</name>
    </ligand>
</feature>
<evidence type="ECO:0000256" key="7">
    <source>
        <dbReference type="ARBA" id="ARBA00022777"/>
    </source>
</evidence>
<feature type="binding site" evidence="12">
    <location>
        <position position="254"/>
    </location>
    <ligand>
        <name>substrate</name>
    </ligand>
</feature>
<dbReference type="Pfam" id="PF00294">
    <property type="entry name" value="PfkB"/>
    <property type="match status" value="1"/>
</dbReference>
<evidence type="ECO:0000256" key="3">
    <source>
        <dbReference type="ARBA" id="ARBA00016943"/>
    </source>
</evidence>
<evidence type="ECO:0000313" key="16">
    <source>
        <dbReference type="Proteomes" id="UP000001349"/>
    </source>
</evidence>
<feature type="binding site" evidence="12">
    <location>
        <position position="248"/>
    </location>
    <ligand>
        <name>K(+)</name>
        <dbReference type="ChEBI" id="CHEBI:29103"/>
    </ligand>
</feature>
<feature type="binding site" evidence="12">
    <location>
        <position position="287"/>
    </location>
    <ligand>
        <name>K(+)</name>
        <dbReference type="ChEBI" id="CHEBI:29103"/>
    </ligand>
</feature>
<keyword evidence="5 12" id="KW-0479">Metal-binding</keyword>
<feature type="binding site" evidence="12">
    <location>
        <position position="250"/>
    </location>
    <ligand>
        <name>K(+)</name>
        <dbReference type="ChEBI" id="CHEBI:29103"/>
    </ligand>
</feature>
<evidence type="ECO:0000259" key="14">
    <source>
        <dbReference type="Pfam" id="PF00294"/>
    </source>
</evidence>
<evidence type="ECO:0000256" key="13">
    <source>
        <dbReference type="PIRNR" id="PIRNR000535"/>
    </source>
</evidence>
<dbReference type="InterPro" id="IPR002139">
    <property type="entry name" value="Ribo/fructo_kinase"/>
</dbReference>